<keyword evidence="2" id="KW-1185">Reference proteome</keyword>
<evidence type="ECO:0000313" key="2">
    <source>
        <dbReference type="Proteomes" id="UP000031036"/>
    </source>
</evidence>
<gene>
    <name evidence="1" type="ORF">Tcan_17476</name>
</gene>
<proteinExistence type="predicted"/>
<reference evidence="1 2" key="1">
    <citation type="submission" date="2014-11" db="EMBL/GenBank/DDBJ databases">
        <title>Genetic blueprint of the zoonotic pathogen Toxocara canis.</title>
        <authorList>
            <person name="Zhu X.-Q."/>
            <person name="Korhonen P.K."/>
            <person name="Cai H."/>
            <person name="Young N.D."/>
            <person name="Nejsum P."/>
            <person name="von Samson-Himmelstjerna G."/>
            <person name="Boag P.R."/>
            <person name="Tan P."/>
            <person name="Li Q."/>
            <person name="Min J."/>
            <person name="Yang Y."/>
            <person name="Wang X."/>
            <person name="Fang X."/>
            <person name="Hall R.S."/>
            <person name="Hofmann A."/>
            <person name="Sternberg P.W."/>
            <person name="Jex A.R."/>
            <person name="Gasser R.B."/>
        </authorList>
    </citation>
    <scope>NUCLEOTIDE SEQUENCE [LARGE SCALE GENOMIC DNA]</scope>
    <source>
        <strain evidence="1">PN_DK_2014</strain>
    </source>
</reference>
<comment type="caution">
    <text evidence="1">The sequence shown here is derived from an EMBL/GenBank/DDBJ whole genome shotgun (WGS) entry which is preliminary data.</text>
</comment>
<dbReference type="EMBL" id="JPKZ01001177">
    <property type="protein sequence ID" value="KHN83608.1"/>
    <property type="molecule type" value="Genomic_DNA"/>
</dbReference>
<organism evidence="1 2">
    <name type="scientific">Toxocara canis</name>
    <name type="common">Canine roundworm</name>
    <dbReference type="NCBI Taxonomy" id="6265"/>
    <lineage>
        <taxon>Eukaryota</taxon>
        <taxon>Metazoa</taxon>
        <taxon>Ecdysozoa</taxon>
        <taxon>Nematoda</taxon>
        <taxon>Chromadorea</taxon>
        <taxon>Rhabditida</taxon>
        <taxon>Spirurina</taxon>
        <taxon>Ascaridomorpha</taxon>
        <taxon>Ascaridoidea</taxon>
        <taxon>Toxocaridae</taxon>
        <taxon>Toxocara</taxon>
    </lineage>
</organism>
<name>A0A0B2VPV3_TOXCA</name>
<dbReference type="AlphaFoldDB" id="A0A0B2VPV3"/>
<evidence type="ECO:0000313" key="1">
    <source>
        <dbReference type="EMBL" id="KHN83608.1"/>
    </source>
</evidence>
<protein>
    <submittedName>
        <fullName evidence="1">Uncharacterized protein</fullName>
    </submittedName>
</protein>
<dbReference type="Proteomes" id="UP000031036">
    <property type="component" value="Unassembled WGS sequence"/>
</dbReference>
<accession>A0A0B2VPV3</accession>
<sequence length="190" mass="21553">MELGALVVRVGENAVRVYSITKVYGTKRCYRCSYYETINKTAPEKKPKSITACDSVTTHTIPSITQFTCRCLHEPHAHKVDISCCKEVTKSFSVMTKDQTRQYDFEPGKLQGNAALRVANAVSLHYRTPSTYFHLRGNLTNTFERSVTTPATTGYSFSALFCTTKTRNHTIHFSQRYYIAGKKGCRLERI</sequence>